<dbReference type="InterPro" id="IPR016163">
    <property type="entry name" value="Ald_DH_C"/>
</dbReference>
<name>A0A485JFK6_ECOLX</name>
<evidence type="ECO:0000259" key="6">
    <source>
        <dbReference type="Pfam" id="PF00171"/>
    </source>
</evidence>
<dbReference type="SUPFAM" id="SSF53720">
    <property type="entry name" value="ALDH-like"/>
    <property type="match status" value="1"/>
</dbReference>
<evidence type="ECO:0000313" key="8">
    <source>
        <dbReference type="Proteomes" id="UP000358010"/>
    </source>
</evidence>
<dbReference type="Gene3D" id="3.40.309.10">
    <property type="entry name" value="Aldehyde Dehydrogenase, Chain A, domain 2"/>
    <property type="match status" value="1"/>
</dbReference>
<comment type="similarity">
    <text evidence="2 5">Belongs to the aldehyde dehydrogenase family.</text>
</comment>
<dbReference type="InterPro" id="IPR016161">
    <property type="entry name" value="Ald_DH/histidinol_DH"/>
</dbReference>
<sequence>MSVPVQHPMYIDGQFVTWRGDAWIDVVNPATEAVISRIPDGQAEDARKAIDAAERAQPEWEALPAIERASWLRKISAGIRERASEISALIVEEGGKIQQLAEVEVAFTADYIDYMAEWARRYEGEIIQSDRPGENILLFKRALGVTTGILPWNFPFFLIARKMAPALLTGNTIVIKPSEFTPNNAIAFAKIVDEIGLPRGVFNLVLGRGETVGQELAGNPKVAMVSMTGSVSAGEKIMATAAKNITKVCLELGGKAPAIVMDDADLELAVKAIVDSRVINSGQVCNCAERVYVQKGIYDQFVNRLGEALQAVQFGNPAERNDIAMGPLINAAALERVEQKVARAVEEGARVALGGKAVEGKGYYYPPTLLLDVRQEMSIMHEETFGPVLPVVAFDTLEEAIAMANDSDYGLTSSIYTQNLNVAMKAIKGLKFGETYINRENFEAMQGFHAGWRNPVLAAQMVNMACMNICRPRWFIYSLMSGRGGGFSSACARQSLANFSRVRISCVTKPYSLSYQATVFTSCKSPTAVISVCVASNTEPKWLPMISEETISSSV</sequence>
<dbReference type="GO" id="GO:0008911">
    <property type="term" value="F:lactaldehyde dehydrogenase (NAD+) activity"/>
    <property type="evidence" value="ECO:0007669"/>
    <property type="project" value="UniProtKB-EC"/>
</dbReference>
<dbReference type="InterPro" id="IPR016162">
    <property type="entry name" value="Ald_DH_N"/>
</dbReference>
<evidence type="ECO:0000256" key="2">
    <source>
        <dbReference type="ARBA" id="ARBA00009986"/>
    </source>
</evidence>
<dbReference type="Proteomes" id="UP000358010">
    <property type="component" value="Unassembled WGS sequence"/>
</dbReference>
<accession>A0A485JFK6</accession>
<dbReference type="CDD" id="cd07088">
    <property type="entry name" value="ALDH_LactADH-AldA"/>
    <property type="match status" value="1"/>
</dbReference>
<dbReference type="EC" id="1.2.1.22" evidence="7"/>
<reference evidence="7 8" key="1">
    <citation type="submission" date="2019-03" db="EMBL/GenBank/DDBJ databases">
        <authorList>
            <consortium name="Pathogen Informatics"/>
        </authorList>
    </citation>
    <scope>NUCLEOTIDE SEQUENCE [LARGE SCALE GENOMIC DNA]</scope>
    <source>
        <strain evidence="7 8">NCTC10974</strain>
    </source>
</reference>
<dbReference type="FunFam" id="3.40.309.10:FF:000009">
    <property type="entry name" value="Aldehyde dehydrogenase A"/>
    <property type="match status" value="1"/>
</dbReference>
<gene>
    <name evidence="7" type="primary">aldA</name>
    <name evidence="7" type="ORF">NCTC10974_03011</name>
</gene>
<organism evidence="7 8">
    <name type="scientific">Escherichia coli</name>
    <dbReference type="NCBI Taxonomy" id="562"/>
    <lineage>
        <taxon>Bacteria</taxon>
        <taxon>Pseudomonadati</taxon>
        <taxon>Pseudomonadota</taxon>
        <taxon>Gammaproteobacteria</taxon>
        <taxon>Enterobacterales</taxon>
        <taxon>Enterobacteriaceae</taxon>
        <taxon>Escherichia</taxon>
    </lineage>
</organism>
<dbReference type="Gene3D" id="3.40.605.10">
    <property type="entry name" value="Aldehyde Dehydrogenase, Chain A, domain 1"/>
    <property type="match status" value="1"/>
</dbReference>
<proteinExistence type="inferred from homology"/>
<dbReference type="PANTHER" id="PTHR43353:SF5">
    <property type="entry name" value="SUCCINATE-SEMIALDEHYDE DEHYDROGENASE, MITOCHONDRIAL"/>
    <property type="match status" value="1"/>
</dbReference>
<dbReference type="AlphaFoldDB" id="A0A485JFK6"/>
<comment type="pathway">
    <text evidence="1">Carbohydrate degradation.</text>
</comment>
<protein>
    <submittedName>
        <fullName evidence="7">Aldehyde dehydrogenase A</fullName>
        <ecNumber evidence="7">1.2.1.22</ecNumber>
    </submittedName>
</protein>
<dbReference type="EMBL" id="CAADJZ010000001">
    <property type="protein sequence ID" value="VFT69477.1"/>
    <property type="molecule type" value="Genomic_DNA"/>
</dbReference>
<dbReference type="FunFam" id="3.40.605.10:FF:000022">
    <property type="entry name" value="Aldehyde dehydrogenase A"/>
    <property type="match status" value="1"/>
</dbReference>
<feature type="active site" evidence="4">
    <location>
        <position position="251"/>
    </location>
</feature>
<dbReference type="PROSITE" id="PS00070">
    <property type="entry name" value="ALDEHYDE_DEHYDR_CYS"/>
    <property type="match status" value="1"/>
</dbReference>
<dbReference type="InterPro" id="IPR050740">
    <property type="entry name" value="Aldehyde_DH_Superfamily"/>
</dbReference>
<evidence type="ECO:0000256" key="3">
    <source>
        <dbReference type="ARBA" id="ARBA00023002"/>
    </source>
</evidence>
<dbReference type="InterPro" id="IPR016160">
    <property type="entry name" value="Ald_DH_CS_CYS"/>
</dbReference>
<dbReference type="PROSITE" id="PS00687">
    <property type="entry name" value="ALDEHYDE_DEHYDR_GLU"/>
    <property type="match status" value="1"/>
</dbReference>
<dbReference type="Pfam" id="PF00171">
    <property type="entry name" value="Aldedh"/>
    <property type="match status" value="1"/>
</dbReference>
<dbReference type="GO" id="GO:0004777">
    <property type="term" value="F:succinate-semialdehyde dehydrogenase (NAD+) activity"/>
    <property type="evidence" value="ECO:0007669"/>
    <property type="project" value="TreeGrafter"/>
</dbReference>
<evidence type="ECO:0000256" key="5">
    <source>
        <dbReference type="RuleBase" id="RU003345"/>
    </source>
</evidence>
<dbReference type="GO" id="GO:0005829">
    <property type="term" value="C:cytosol"/>
    <property type="evidence" value="ECO:0007669"/>
    <property type="project" value="TreeGrafter"/>
</dbReference>
<dbReference type="NCBIfam" id="NF007497">
    <property type="entry name" value="PRK10090.1"/>
    <property type="match status" value="1"/>
</dbReference>
<feature type="domain" description="Aldehyde dehydrogenase" evidence="6">
    <location>
        <begin position="22"/>
        <end position="473"/>
    </location>
</feature>
<evidence type="ECO:0000313" key="7">
    <source>
        <dbReference type="EMBL" id="VFT69477.1"/>
    </source>
</evidence>
<keyword evidence="3 5" id="KW-0560">Oxidoreductase</keyword>
<dbReference type="GO" id="GO:0016052">
    <property type="term" value="P:carbohydrate catabolic process"/>
    <property type="evidence" value="ECO:0007669"/>
    <property type="project" value="UniProtKB-ARBA"/>
</dbReference>
<evidence type="ECO:0000256" key="4">
    <source>
        <dbReference type="PROSITE-ProRule" id="PRU10007"/>
    </source>
</evidence>
<dbReference type="PANTHER" id="PTHR43353">
    <property type="entry name" value="SUCCINATE-SEMIALDEHYDE DEHYDROGENASE, MITOCHONDRIAL"/>
    <property type="match status" value="1"/>
</dbReference>
<dbReference type="GO" id="GO:0042802">
    <property type="term" value="F:identical protein binding"/>
    <property type="evidence" value="ECO:0007669"/>
    <property type="project" value="UniProtKB-ARBA"/>
</dbReference>
<dbReference type="GO" id="GO:0009450">
    <property type="term" value="P:gamma-aminobutyric acid catabolic process"/>
    <property type="evidence" value="ECO:0007669"/>
    <property type="project" value="TreeGrafter"/>
</dbReference>
<dbReference type="InterPro" id="IPR015590">
    <property type="entry name" value="Aldehyde_DH_dom"/>
</dbReference>
<evidence type="ECO:0000256" key="1">
    <source>
        <dbReference type="ARBA" id="ARBA00004921"/>
    </source>
</evidence>
<dbReference type="InterPro" id="IPR029510">
    <property type="entry name" value="Ald_DH_CS_GLU"/>
</dbReference>